<dbReference type="PANTHER" id="PTHR43857:SF1">
    <property type="entry name" value="YJGH FAMILY PROTEIN"/>
    <property type="match status" value="1"/>
</dbReference>
<dbReference type="RefSeq" id="WP_259313569.1">
    <property type="nucleotide sequence ID" value="NZ_CP087164.1"/>
</dbReference>
<dbReference type="EMBL" id="CP087164">
    <property type="protein sequence ID" value="UGS33879.1"/>
    <property type="molecule type" value="Genomic_DNA"/>
</dbReference>
<proteinExistence type="predicted"/>
<accession>A0A9E6XSE3</accession>
<dbReference type="SUPFAM" id="SSF55298">
    <property type="entry name" value="YjgF-like"/>
    <property type="match status" value="1"/>
</dbReference>
<dbReference type="AlphaFoldDB" id="A0A9E6XSE3"/>
<evidence type="ECO:0000313" key="2">
    <source>
        <dbReference type="Proteomes" id="UP001162834"/>
    </source>
</evidence>
<dbReference type="KEGG" id="sbae:DSM104329_00244"/>
<protein>
    <recommendedName>
        <fullName evidence="3">RidA family protein</fullName>
    </recommendedName>
</protein>
<dbReference type="Gene3D" id="3.30.1330.40">
    <property type="entry name" value="RutC-like"/>
    <property type="match status" value="1"/>
</dbReference>
<dbReference type="InterPro" id="IPR035959">
    <property type="entry name" value="RutC-like_sf"/>
</dbReference>
<dbReference type="CDD" id="cd00448">
    <property type="entry name" value="YjgF_YER057c_UK114_family"/>
    <property type="match status" value="1"/>
</dbReference>
<keyword evidence="2" id="KW-1185">Reference proteome</keyword>
<dbReference type="Pfam" id="PF01042">
    <property type="entry name" value="Ribonuc_L-PSP"/>
    <property type="match status" value="1"/>
</dbReference>
<dbReference type="Proteomes" id="UP001162834">
    <property type="component" value="Chromosome"/>
</dbReference>
<evidence type="ECO:0008006" key="3">
    <source>
        <dbReference type="Google" id="ProtNLM"/>
    </source>
</evidence>
<evidence type="ECO:0000313" key="1">
    <source>
        <dbReference type="EMBL" id="UGS33879.1"/>
    </source>
</evidence>
<name>A0A9E6XSE3_9ACTN</name>
<reference evidence="1" key="1">
    <citation type="journal article" date="2022" name="Int. J. Syst. Evol. Microbiol.">
        <title>Pseudomonas aegrilactucae sp. nov. and Pseudomonas morbosilactucae sp. nov., pathogens causing bacterial rot of lettuce in Japan.</title>
        <authorList>
            <person name="Sawada H."/>
            <person name="Fujikawa T."/>
            <person name="Satou M."/>
        </authorList>
    </citation>
    <scope>NUCLEOTIDE SEQUENCE</scope>
    <source>
        <strain evidence="1">0166_1</strain>
    </source>
</reference>
<gene>
    <name evidence="1" type="ORF">DSM104329_00244</name>
</gene>
<dbReference type="InterPro" id="IPR006175">
    <property type="entry name" value="YjgF/YER057c/UK114"/>
</dbReference>
<sequence>MAHETVTSPDLAPPVGYAHAVIAAPGRYVALGGQTALGPDGTTIQGSTMAEQFDAAAGNVIAALTAAGGKPSDIISMQIFVTDVPAYKAALRDLGPLWHKHFGRRYPAAGLFGVTRLYDDEALIELMAVAVVEESR</sequence>
<dbReference type="PANTHER" id="PTHR43857">
    <property type="entry name" value="BLR7761 PROTEIN"/>
    <property type="match status" value="1"/>
</dbReference>
<organism evidence="1 2">
    <name type="scientific">Capillimicrobium parvum</name>
    <dbReference type="NCBI Taxonomy" id="2884022"/>
    <lineage>
        <taxon>Bacteria</taxon>
        <taxon>Bacillati</taxon>
        <taxon>Actinomycetota</taxon>
        <taxon>Thermoleophilia</taxon>
        <taxon>Solirubrobacterales</taxon>
        <taxon>Capillimicrobiaceae</taxon>
        <taxon>Capillimicrobium</taxon>
    </lineage>
</organism>